<feature type="transmembrane region" description="Helical" evidence="1">
    <location>
        <begin position="124"/>
        <end position="149"/>
    </location>
</feature>
<dbReference type="Proteomes" id="UP001199916">
    <property type="component" value="Unassembled WGS sequence"/>
</dbReference>
<feature type="transmembrane region" description="Helical" evidence="1">
    <location>
        <begin position="34"/>
        <end position="55"/>
    </location>
</feature>
<organism evidence="2 3">
    <name type="scientific">Paenibacillus profundus</name>
    <dbReference type="NCBI Taxonomy" id="1173085"/>
    <lineage>
        <taxon>Bacteria</taxon>
        <taxon>Bacillati</taxon>
        <taxon>Bacillota</taxon>
        <taxon>Bacilli</taxon>
        <taxon>Bacillales</taxon>
        <taxon>Paenibacillaceae</taxon>
        <taxon>Paenibacillus</taxon>
    </lineage>
</organism>
<evidence type="ECO:0000313" key="2">
    <source>
        <dbReference type="EMBL" id="MCE5168921.1"/>
    </source>
</evidence>
<dbReference type="EMBL" id="JAJNBZ010000003">
    <property type="protein sequence ID" value="MCE5168921.1"/>
    <property type="molecule type" value="Genomic_DNA"/>
</dbReference>
<evidence type="ECO:0000256" key="1">
    <source>
        <dbReference type="SAM" id="Phobius"/>
    </source>
</evidence>
<name>A0ABS8YF05_9BACL</name>
<feature type="transmembrane region" description="Helical" evidence="1">
    <location>
        <begin position="6"/>
        <end position="22"/>
    </location>
</feature>
<gene>
    <name evidence="2" type="ORF">LQV63_06320</name>
</gene>
<keyword evidence="3" id="KW-1185">Reference proteome</keyword>
<keyword evidence="1" id="KW-0472">Membrane</keyword>
<feature type="transmembrane region" description="Helical" evidence="1">
    <location>
        <begin position="201"/>
        <end position="219"/>
    </location>
</feature>
<feature type="transmembrane region" description="Helical" evidence="1">
    <location>
        <begin position="366"/>
        <end position="388"/>
    </location>
</feature>
<proteinExistence type="predicted"/>
<sequence>MGWLAVPVAILLGGVILVTEHVRKKRNGPFDFLFAVSGIYFMCFSVIPIYCAFLLPEELDSWSWILMNSFSSTSYFYASLCSLIGYLFIVAGYSACSRFRQGQADDMQRERPDKKELFPESRMFAASAVIACIGLISFVIYTSSIGGWSKLFEYAILLRSGTDFIESKWLFFKNLSTFIMVASLCFFALAKEAERSSIRSWSRLCFVLTFGLSMVLLFHKAGRMEMVSYLITFPLVNVVRNKAWNIKLIFGFGFFFVLIVLFGKQIFNYFIYPEGVGNQMSNIGSEAGNIISKVLLEFSFPYVTLANAIQTFPYENMYRFFVDIPLGVLHLVPSRLIPLNLPETVSELNTWMFQTKGTTPVDFVSFGYFNLGIAGVAILGFAFGGLLIFMERIFSANKNWFIVIYRVHWILYFAFRIMYSDPQMAYQSAFTYLIGLGLVLMFTNINRHRTAANNGWKMNLIH</sequence>
<evidence type="ECO:0008006" key="4">
    <source>
        <dbReference type="Google" id="ProtNLM"/>
    </source>
</evidence>
<accession>A0ABS8YF05</accession>
<reference evidence="2 3" key="1">
    <citation type="submission" date="2021-11" db="EMBL/GenBank/DDBJ databases">
        <title>Draft genome sequence of Paenibacillus profundus YoMME, a new Gram-positive bacteria with exoelectrogenic properties.</title>
        <authorList>
            <person name="Hubenova Y."/>
            <person name="Hubenova E."/>
            <person name="Manasiev Y."/>
            <person name="Peykov S."/>
            <person name="Mitov M."/>
        </authorList>
    </citation>
    <scope>NUCLEOTIDE SEQUENCE [LARGE SCALE GENOMIC DNA]</scope>
    <source>
        <strain evidence="2 3">YoMME</strain>
    </source>
</reference>
<feature type="transmembrane region" description="Helical" evidence="1">
    <location>
        <begin position="75"/>
        <end position="96"/>
    </location>
</feature>
<comment type="caution">
    <text evidence="2">The sequence shown here is derived from an EMBL/GenBank/DDBJ whole genome shotgun (WGS) entry which is preliminary data.</text>
</comment>
<feature type="transmembrane region" description="Helical" evidence="1">
    <location>
        <begin position="425"/>
        <end position="443"/>
    </location>
</feature>
<keyword evidence="1" id="KW-0812">Transmembrane</keyword>
<keyword evidence="1" id="KW-1133">Transmembrane helix</keyword>
<dbReference type="RefSeq" id="WP_233696058.1">
    <property type="nucleotide sequence ID" value="NZ_JAJNBZ010000003.1"/>
</dbReference>
<evidence type="ECO:0000313" key="3">
    <source>
        <dbReference type="Proteomes" id="UP001199916"/>
    </source>
</evidence>
<protein>
    <recommendedName>
        <fullName evidence="4">Oligosaccharide repeat unit polymerase</fullName>
    </recommendedName>
</protein>
<feature type="transmembrane region" description="Helical" evidence="1">
    <location>
        <begin position="400"/>
        <end position="419"/>
    </location>
</feature>
<feature type="transmembrane region" description="Helical" evidence="1">
    <location>
        <begin position="244"/>
        <end position="263"/>
    </location>
</feature>
<feature type="transmembrane region" description="Helical" evidence="1">
    <location>
        <begin position="169"/>
        <end position="189"/>
    </location>
</feature>